<dbReference type="InterPro" id="IPR050388">
    <property type="entry name" value="ABC_Ni/Peptide_Import"/>
</dbReference>
<dbReference type="InterPro" id="IPR027417">
    <property type="entry name" value="P-loop_NTPase"/>
</dbReference>
<name>A0A382NEL6_9ZZZZ</name>
<dbReference type="Pfam" id="PF08352">
    <property type="entry name" value="oligo_HPY"/>
    <property type="match status" value="1"/>
</dbReference>
<dbReference type="PANTHER" id="PTHR43297:SF2">
    <property type="entry name" value="DIPEPTIDE TRANSPORT ATP-BINDING PROTEIN DPPD"/>
    <property type="match status" value="1"/>
</dbReference>
<keyword evidence="5" id="KW-0067">ATP-binding</keyword>
<dbReference type="CDD" id="cd03257">
    <property type="entry name" value="ABC_NikE_OppD_transporters"/>
    <property type="match status" value="1"/>
</dbReference>
<evidence type="ECO:0000256" key="4">
    <source>
        <dbReference type="ARBA" id="ARBA00022741"/>
    </source>
</evidence>
<evidence type="ECO:0000256" key="5">
    <source>
        <dbReference type="ARBA" id="ARBA00022840"/>
    </source>
</evidence>
<dbReference type="FunFam" id="3.40.50.300:FF:000016">
    <property type="entry name" value="Oligopeptide ABC transporter ATP-binding component"/>
    <property type="match status" value="1"/>
</dbReference>
<protein>
    <recommendedName>
        <fullName evidence="7">ABC transporter domain-containing protein</fullName>
    </recommendedName>
</protein>
<dbReference type="EMBL" id="UINC01099422">
    <property type="protein sequence ID" value="SVC58687.1"/>
    <property type="molecule type" value="Genomic_DNA"/>
</dbReference>
<keyword evidence="3" id="KW-1003">Cell membrane</keyword>
<proteinExistence type="predicted"/>
<dbReference type="Gene3D" id="3.40.50.300">
    <property type="entry name" value="P-loop containing nucleotide triphosphate hydrolases"/>
    <property type="match status" value="1"/>
</dbReference>
<dbReference type="PROSITE" id="PS50893">
    <property type="entry name" value="ABC_TRANSPORTER_2"/>
    <property type="match status" value="1"/>
</dbReference>
<dbReference type="AlphaFoldDB" id="A0A382NEL6"/>
<keyword evidence="6" id="KW-0472">Membrane</keyword>
<dbReference type="NCBIfam" id="TIGR01727">
    <property type="entry name" value="oligo_HPY"/>
    <property type="match status" value="1"/>
</dbReference>
<dbReference type="SMART" id="SM00382">
    <property type="entry name" value="AAA"/>
    <property type="match status" value="1"/>
</dbReference>
<gene>
    <name evidence="8" type="ORF">METZ01_LOCUS311541</name>
</gene>
<dbReference type="InterPro" id="IPR013563">
    <property type="entry name" value="Oligopep_ABC_C"/>
</dbReference>
<sequence>MEVRNLSVRYQTRGGEVHAVNQVSFDVFPNEVFGIAGESGCGKSTLIRALMRLLPENGVSDADLIQYEGQSLDRMSEKKFREQVLWSKIALVPQSAMNSLNPVYRVGDQIIEAIRNHTSQEKHEARSRVEELFDVVGLESDLMDSYPHEFSGGMRQRAMIAMSLALDPGLIIMDEPTTGLDVLVQERILRRIREIRSHIASSIILITHDIAVIAEMSDRIAVMYGGRIMEQAQSEDLFDTPCHPYTLGLKNAFPSIQKLGQELVSIPGSPPSLLGKQT</sequence>
<dbReference type="SUPFAM" id="SSF52540">
    <property type="entry name" value="P-loop containing nucleoside triphosphate hydrolases"/>
    <property type="match status" value="1"/>
</dbReference>
<reference evidence="8" key="1">
    <citation type="submission" date="2018-05" db="EMBL/GenBank/DDBJ databases">
        <authorList>
            <person name="Lanie J.A."/>
            <person name="Ng W.-L."/>
            <person name="Kazmierczak K.M."/>
            <person name="Andrzejewski T.M."/>
            <person name="Davidsen T.M."/>
            <person name="Wayne K.J."/>
            <person name="Tettelin H."/>
            <person name="Glass J.I."/>
            <person name="Rusch D."/>
            <person name="Podicherti R."/>
            <person name="Tsui H.-C.T."/>
            <person name="Winkler M.E."/>
        </authorList>
    </citation>
    <scope>NUCLEOTIDE SEQUENCE</scope>
</reference>
<evidence type="ECO:0000256" key="2">
    <source>
        <dbReference type="ARBA" id="ARBA00022448"/>
    </source>
</evidence>
<dbReference type="PROSITE" id="PS00211">
    <property type="entry name" value="ABC_TRANSPORTER_1"/>
    <property type="match status" value="1"/>
</dbReference>
<dbReference type="GO" id="GO:0015833">
    <property type="term" value="P:peptide transport"/>
    <property type="evidence" value="ECO:0007669"/>
    <property type="project" value="InterPro"/>
</dbReference>
<feature type="non-terminal residue" evidence="8">
    <location>
        <position position="278"/>
    </location>
</feature>
<dbReference type="InterPro" id="IPR017871">
    <property type="entry name" value="ABC_transporter-like_CS"/>
</dbReference>
<dbReference type="Pfam" id="PF00005">
    <property type="entry name" value="ABC_tran"/>
    <property type="match status" value="1"/>
</dbReference>
<dbReference type="InterPro" id="IPR003439">
    <property type="entry name" value="ABC_transporter-like_ATP-bd"/>
</dbReference>
<evidence type="ECO:0000313" key="8">
    <source>
        <dbReference type="EMBL" id="SVC58687.1"/>
    </source>
</evidence>
<dbReference type="PANTHER" id="PTHR43297">
    <property type="entry name" value="OLIGOPEPTIDE TRANSPORT ATP-BINDING PROTEIN APPD"/>
    <property type="match status" value="1"/>
</dbReference>
<organism evidence="8">
    <name type="scientific">marine metagenome</name>
    <dbReference type="NCBI Taxonomy" id="408172"/>
    <lineage>
        <taxon>unclassified sequences</taxon>
        <taxon>metagenomes</taxon>
        <taxon>ecological metagenomes</taxon>
    </lineage>
</organism>
<evidence type="ECO:0000256" key="1">
    <source>
        <dbReference type="ARBA" id="ARBA00004202"/>
    </source>
</evidence>
<dbReference type="InterPro" id="IPR003593">
    <property type="entry name" value="AAA+_ATPase"/>
</dbReference>
<comment type="subcellular location">
    <subcellularLocation>
        <location evidence="1">Cell membrane</location>
        <topology evidence="1">Peripheral membrane protein</topology>
    </subcellularLocation>
</comment>
<dbReference type="GO" id="GO:0005886">
    <property type="term" value="C:plasma membrane"/>
    <property type="evidence" value="ECO:0007669"/>
    <property type="project" value="UniProtKB-SubCell"/>
</dbReference>
<dbReference type="GO" id="GO:0016887">
    <property type="term" value="F:ATP hydrolysis activity"/>
    <property type="evidence" value="ECO:0007669"/>
    <property type="project" value="InterPro"/>
</dbReference>
<keyword evidence="4" id="KW-0547">Nucleotide-binding</keyword>
<dbReference type="GO" id="GO:0005524">
    <property type="term" value="F:ATP binding"/>
    <property type="evidence" value="ECO:0007669"/>
    <property type="project" value="UniProtKB-KW"/>
</dbReference>
<accession>A0A382NEL6</accession>
<keyword evidence="2" id="KW-0813">Transport</keyword>
<evidence type="ECO:0000256" key="3">
    <source>
        <dbReference type="ARBA" id="ARBA00022475"/>
    </source>
</evidence>
<evidence type="ECO:0000256" key="6">
    <source>
        <dbReference type="ARBA" id="ARBA00023136"/>
    </source>
</evidence>
<feature type="domain" description="ABC transporter" evidence="7">
    <location>
        <begin position="3"/>
        <end position="250"/>
    </location>
</feature>
<evidence type="ECO:0000259" key="7">
    <source>
        <dbReference type="PROSITE" id="PS50893"/>
    </source>
</evidence>